<evidence type="ECO:0000256" key="1">
    <source>
        <dbReference type="ARBA" id="ARBA00011900"/>
    </source>
</evidence>
<dbReference type="Proteomes" id="UP001500840">
    <property type="component" value="Unassembled WGS sequence"/>
</dbReference>
<dbReference type="PRINTS" id="PR00507">
    <property type="entry name" value="N12N6MTFRASE"/>
</dbReference>
<keyword evidence="4" id="KW-0949">S-adenosyl-L-methionine</keyword>
<dbReference type="RefSeq" id="WP_345326622.1">
    <property type="nucleotide sequence ID" value="NZ_BAABGA010000067.1"/>
</dbReference>
<evidence type="ECO:0000313" key="7">
    <source>
        <dbReference type="EMBL" id="GAA4464227.1"/>
    </source>
</evidence>
<dbReference type="Gene3D" id="3.40.50.150">
    <property type="entry name" value="Vaccinia Virus protein VP39"/>
    <property type="match status" value="1"/>
</dbReference>
<gene>
    <name evidence="7" type="ORF">GCM10023156_50530</name>
</gene>
<evidence type="ECO:0000256" key="5">
    <source>
        <dbReference type="ARBA" id="ARBA00047942"/>
    </source>
</evidence>
<dbReference type="PROSITE" id="PS00092">
    <property type="entry name" value="N6_MTASE"/>
    <property type="match status" value="1"/>
</dbReference>
<feature type="domain" description="Type II methyltransferase M.TaqI-like" evidence="6">
    <location>
        <begin position="318"/>
        <end position="476"/>
    </location>
</feature>
<keyword evidence="8" id="KW-1185">Reference proteome</keyword>
<name>A0ABP8NEY9_9BACT</name>
<dbReference type="InterPro" id="IPR050953">
    <property type="entry name" value="N4_N6_ade-DNA_methylase"/>
</dbReference>
<evidence type="ECO:0000256" key="2">
    <source>
        <dbReference type="ARBA" id="ARBA00022603"/>
    </source>
</evidence>
<dbReference type="PANTHER" id="PTHR33841:SF1">
    <property type="entry name" value="DNA METHYLTRANSFERASE A"/>
    <property type="match status" value="1"/>
</dbReference>
<evidence type="ECO:0000259" key="6">
    <source>
        <dbReference type="Pfam" id="PF07669"/>
    </source>
</evidence>
<evidence type="ECO:0000256" key="3">
    <source>
        <dbReference type="ARBA" id="ARBA00022679"/>
    </source>
</evidence>
<evidence type="ECO:0000313" key="8">
    <source>
        <dbReference type="Proteomes" id="UP001500840"/>
    </source>
</evidence>
<dbReference type="EC" id="2.1.1.72" evidence="1"/>
<accession>A0ABP8NEY9</accession>
<proteinExistence type="predicted"/>
<organism evidence="7 8">
    <name type="scientific">Novipirellula rosea</name>
    <dbReference type="NCBI Taxonomy" id="1031540"/>
    <lineage>
        <taxon>Bacteria</taxon>
        <taxon>Pseudomonadati</taxon>
        <taxon>Planctomycetota</taxon>
        <taxon>Planctomycetia</taxon>
        <taxon>Pirellulales</taxon>
        <taxon>Pirellulaceae</taxon>
        <taxon>Novipirellula</taxon>
    </lineage>
</organism>
<dbReference type="InterPro" id="IPR002052">
    <property type="entry name" value="DNA_methylase_N6_adenine_CS"/>
</dbReference>
<evidence type="ECO:0000256" key="4">
    <source>
        <dbReference type="ARBA" id="ARBA00022691"/>
    </source>
</evidence>
<dbReference type="EMBL" id="BAABGA010000067">
    <property type="protein sequence ID" value="GAA4464227.1"/>
    <property type="molecule type" value="Genomic_DNA"/>
</dbReference>
<dbReference type="Pfam" id="PF07669">
    <property type="entry name" value="Eco57I"/>
    <property type="match status" value="1"/>
</dbReference>
<dbReference type="InterPro" id="IPR029063">
    <property type="entry name" value="SAM-dependent_MTases_sf"/>
</dbReference>
<reference evidence="8" key="1">
    <citation type="journal article" date="2019" name="Int. J. Syst. Evol. Microbiol.">
        <title>The Global Catalogue of Microorganisms (GCM) 10K type strain sequencing project: providing services to taxonomists for standard genome sequencing and annotation.</title>
        <authorList>
            <consortium name="The Broad Institute Genomics Platform"/>
            <consortium name="The Broad Institute Genome Sequencing Center for Infectious Disease"/>
            <person name="Wu L."/>
            <person name="Ma J."/>
        </authorList>
    </citation>
    <scope>NUCLEOTIDE SEQUENCE [LARGE SCALE GENOMIC DNA]</scope>
    <source>
        <strain evidence="8">JCM 17759</strain>
    </source>
</reference>
<comment type="catalytic activity">
    <reaction evidence="5">
        <text>a 2'-deoxyadenosine in DNA + S-adenosyl-L-methionine = an N(6)-methyl-2'-deoxyadenosine in DNA + S-adenosyl-L-homocysteine + H(+)</text>
        <dbReference type="Rhea" id="RHEA:15197"/>
        <dbReference type="Rhea" id="RHEA-COMP:12418"/>
        <dbReference type="Rhea" id="RHEA-COMP:12419"/>
        <dbReference type="ChEBI" id="CHEBI:15378"/>
        <dbReference type="ChEBI" id="CHEBI:57856"/>
        <dbReference type="ChEBI" id="CHEBI:59789"/>
        <dbReference type="ChEBI" id="CHEBI:90615"/>
        <dbReference type="ChEBI" id="CHEBI:90616"/>
        <dbReference type="EC" id="2.1.1.72"/>
    </reaction>
</comment>
<sequence>MIDNSSERLTKKELAKLHNDLWLNGGAPLAYVAWPTQVDILSCARGPDFWTDNERKYSPAFELEIASGIAKVLSDKRRFSANRLADGTFWDDPQNHSLADHDHAAHESLIQAIVETDADIGGESNPTLRRLLLLVVLIKYLEDREVFPGPGWFGHFHKGARNFLDVLKSGDPACVLRLLSNLESKFNGDVFSLPSESKLTARTLKQFAKLVEAKTLKKQRYLWDQFSFSHVPVEVISHLYQRFVQDSTAVYTPPFLAALLLDFAMPYHKLSGKERVLDPACGSGVFLVGAMRRLVNVWRSKNNWANPTVETLKSILREQVFGVERDPTAVDLTAFSLALAVCDSLQPNVIWNELRFDRLRNQNVFEDDFFNFASVGDDGDMPSLGQFDVVIGNPPFESEFSEPAIRVNKFHEKERGSIPDKQIAYLFLDEALRTVTDEGVVCLIQPSGFLYNLQSHLFRASLAQTGRLSTILDFTSIRGLYGSSGADPKTVAVLAGPESSKIRHLTFRRTYETTQRVAFEIDHYDRHQLTPLEVVENAKAARPNLLGGGRLGRLASRLSEMRTLGEVVNENGWLMAEGFISGKSGKKPGPHLTGQVFLPTRALTDSGIDETQLSEVTETEFYRSGTEELFQPPLILFREHESLPMAFWGRCTLAFKDKIVGIHASPRDKDELKELYDFLLLNRARLRFAVALNGSQALVGKATALLKNDLESLPVPREQSELDFAFWEQALADDTLEFMGEYVRLGQNSALLKETATTEAVDAYSKLFCRMLGSIYDNLHAADPVFLDGLICQPFYFGNEPSVEWLGPNCEQHLQQLVFDTAIDSLRTIRVVRIYQENVIFIIKPDRLRYWIRSTAVHDADDTLLELQQQGF</sequence>
<keyword evidence="2" id="KW-0489">Methyltransferase</keyword>
<dbReference type="InterPro" id="IPR011639">
    <property type="entry name" value="MethylTrfase_TaqI-like_dom"/>
</dbReference>
<protein>
    <recommendedName>
        <fullName evidence="1">site-specific DNA-methyltransferase (adenine-specific)</fullName>
        <ecNumber evidence="1">2.1.1.72</ecNumber>
    </recommendedName>
</protein>
<dbReference type="SUPFAM" id="SSF53335">
    <property type="entry name" value="S-adenosyl-L-methionine-dependent methyltransferases"/>
    <property type="match status" value="1"/>
</dbReference>
<keyword evidence="3" id="KW-0808">Transferase</keyword>
<dbReference type="PANTHER" id="PTHR33841">
    <property type="entry name" value="DNA METHYLTRANSFERASE YEEA-RELATED"/>
    <property type="match status" value="1"/>
</dbReference>
<comment type="caution">
    <text evidence="7">The sequence shown here is derived from an EMBL/GenBank/DDBJ whole genome shotgun (WGS) entry which is preliminary data.</text>
</comment>